<dbReference type="Proteomes" id="UP000319801">
    <property type="component" value="Unassembled WGS sequence"/>
</dbReference>
<protein>
    <submittedName>
        <fullName evidence="2">Uncharacterized protein</fullName>
    </submittedName>
</protein>
<evidence type="ECO:0000313" key="2">
    <source>
        <dbReference type="EMBL" id="TSK98470.1"/>
    </source>
</evidence>
<comment type="caution">
    <text evidence="2">The sequence shown here is derived from an EMBL/GenBank/DDBJ whole genome shotgun (WGS) entry which is preliminary data.</text>
</comment>
<accession>A0A556TWL8</accession>
<feature type="region of interest" description="Disordered" evidence="1">
    <location>
        <begin position="1"/>
        <end position="21"/>
    </location>
</feature>
<organism evidence="2 3">
    <name type="scientific">Bagarius yarrelli</name>
    <name type="common">Goonch</name>
    <name type="synonym">Bagrus yarrelli</name>
    <dbReference type="NCBI Taxonomy" id="175774"/>
    <lineage>
        <taxon>Eukaryota</taxon>
        <taxon>Metazoa</taxon>
        <taxon>Chordata</taxon>
        <taxon>Craniata</taxon>
        <taxon>Vertebrata</taxon>
        <taxon>Euteleostomi</taxon>
        <taxon>Actinopterygii</taxon>
        <taxon>Neopterygii</taxon>
        <taxon>Teleostei</taxon>
        <taxon>Ostariophysi</taxon>
        <taxon>Siluriformes</taxon>
        <taxon>Sisoridae</taxon>
        <taxon>Sisorinae</taxon>
        <taxon>Bagarius</taxon>
    </lineage>
</organism>
<feature type="compositionally biased region" description="Basic and acidic residues" evidence="1">
    <location>
        <begin position="1"/>
        <end position="17"/>
    </location>
</feature>
<dbReference type="EMBL" id="VCAZ01000024">
    <property type="protein sequence ID" value="TSK98470.1"/>
    <property type="molecule type" value="Genomic_DNA"/>
</dbReference>
<gene>
    <name evidence="2" type="ORF">Baya_5384</name>
</gene>
<keyword evidence="3" id="KW-1185">Reference proteome</keyword>
<name>A0A556TWL8_BAGYA</name>
<evidence type="ECO:0000256" key="1">
    <source>
        <dbReference type="SAM" id="MobiDB-lite"/>
    </source>
</evidence>
<dbReference type="AlphaFoldDB" id="A0A556TWL8"/>
<reference evidence="2 3" key="1">
    <citation type="journal article" date="2019" name="Genome Biol. Evol.">
        <title>Whole-Genome Sequencing of the Giant Devil Catfish, Bagarius yarrelli.</title>
        <authorList>
            <person name="Jiang W."/>
            <person name="Lv Y."/>
            <person name="Cheng L."/>
            <person name="Yang K."/>
            <person name="Chao B."/>
            <person name="Wang X."/>
            <person name="Li Y."/>
            <person name="Pan X."/>
            <person name="You X."/>
            <person name="Zhang Y."/>
            <person name="Yang J."/>
            <person name="Li J."/>
            <person name="Zhang X."/>
            <person name="Liu S."/>
            <person name="Sun C."/>
            <person name="Yang J."/>
            <person name="Shi Q."/>
        </authorList>
    </citation>
    <scope>NUCLEOTIDE SEQUENCE [LARGE SCALE GENOMIC DNA]</scope>
    <source>
        <strain evidence="2">JWS20170419001</strain>
        <tissue evidence="2">Muscle</tissue>
    </source>
</reference>
<sequence>MRPETRPSSRQEVKDESCASSVGTADIRVKTEVINFSKYQVSTEKQQLTDRSGNYLHDKSEKPTRVNFCLKRVGNIFSIFMISFQSPSTSTGQKPDPQTVRDTRR</sequence>
<evidence type="ECO:0000313" key="3">
    <source>
        <dbReference type="Proteomes" id="UP000319801"/>
    </source>
</evidence>
<proteinExistence type="predicted"/>
<feature type="region of interest" description="Disordered" evidence="1">
    <location>
        <begin position="86"/>
        <end position="105"/>
    </location>
</feature>